<evidence type="ECO:0000313" key="10">
    <source>
        <dbReference type="Proteomes" id="UP000282211"/>
    </source>
</evidence>
<dbReference type="InterPro" id="IPR049083">
    <property type="entry name" value="TACO1_YebC_N"/>
</dbReference>
<organism evidence="9 10">
    <name type="scientific">Litorimonas taeanensis</name>
    <dbReference type="NCBI Taxonomy" id="568099"/>
    <lineage>
        <taxon>Bacteria</taxon>
        <taxon>Pseudomonadati</taxon>
        <taxon>Pseudomonadota</taxon>
        <taxon>Alphaproteobacteria</taxon>
        <taxon>Maricaulales</taxon>
        <taxon>Robiginitomaculaceae</taxon>
    </lineage>
</organism>
<dbReference type="HAMAP" id="MF_00693">
    <property type="entry name" value="Transcrip_reg_TACO1"/>
    <property type="match status" value="1"/>
</dbReference>
<evidence type="ECO:0000256" key="1">
    <source>
        <dbReference type="ARBA" id="ARBA00008724"/>
    </source>
</evidence>
<dbReference type="RefSeq" id="WP_121100596.1">
    <property type="nucleotide sequence ID" value="NZ_RBII01000002.1"/>
</dbReference>
<dbReference type="SUPFAM" id="SSF75625">
    <property type="entry name" value="YebC-like"/>
    <property type="match status" value="1"/>
</dbReference>
<protein>
    <recommendedName>
        <fullName evidence="6">Probable transcriptional regulatory protein DES40_1619</fullName>
    </recommendedName>
</protein>
<dbReference type="InParanoid" id="A0A420WD14"/>
<keyword evidence="2 6" id="KW-0963">Cytoplasm</keyword>
<proteinExistence type="inferred from homology"/>
<gene>
    <name evidence="9" type="ORF">DES40_1619</name>
</gene>
<keyword evidence="4 6" id="KW-0238">DNA-binding</keyword>
<keyword evidence="3 6" id="KW-0805">Transcription regulation</keyword>
<dbReference type="InterPro" id="IPR017856">
    <property type="entry name" value="Integrase-like_N"/>
</dbReference>
<evidence type="ECO:0000256" key="6">
    <source>
        <dbReference type="HAMAP-Rule" id="MF_00693"/>
    </source>
</evidence>
<dbReference type="PANTHER" id="PTHR12532">
    <property type="entry name" value="TRANSLATIONAL ACTIVATOR OF CYTOCHROME C OXIDASE 1"/>
    <property type="match status" value="1"/>
</dbReference>
<evidence type="ECO:0000313" key="9">
    <source>
        <dbReference type="EMBL" id="RKQ68845.1"/>
    </source>
</evidence>
<evidence type="ECO:0000256" key="2">
    <source>
        <dbReference type="ARBA" id="ARBA00022490"/>
    </source>
</evidence>
<dbReference type="InterPro" id="IPR026564">
    <property type="entry name" value="Transcrip_reg_TACO1-like_dom3"/>
</dbReference>
<comment type="caution">
    <text evidence="9">The sequence shown here is derived from an EMBL/GenBank/DDBJ whole genome shotgun (WGS) entry which is preliminary data.</text>
</comment>
<keyword evidence="5 6" id="KW-0804">Transcription</keyword>
<dbReference type="OrthoDB" id="9781053at2"/>
<dbReference type="Gene3D" id="3.30.70.980">
    <property type="match status" value="2"/>
</dbReference>
<dbReference type="FunCoup" id="A0A420WD14">
    <property type="interactions" value="518"/>
</dbReference>
<dbReference type="Gene3D" id="1.10.10.200">
    <property type="match status" value="1"/>
</dbReference>
<dbReference type="InterPro" id="IPR048300">
    <property type="entry name" value="TACO1_YebC-like_2nd/3rd_dom"/>
</dbReference>
<evidence type="ECO:0000256" key="5">
    <source>
        <dbReference type="ARBA" id="ARBA00023163"/>
    </source>
</evidence>
<sequence length="259" mass="28176">MAGHSKWANIQHRKGRQDKLRSKLFSKLAKDIAIASKMGGPDPDMNPRLRLAIANAKGQSMPKDNIQRAVDKGAGGDGDDYEEIRYEGFGPGGIGFIVEASTDNKNRAAMAVRTAFSKNGGALGETGSVAFMFDQLGKIEYPLAVTDEDSMMEAAIEAGAEDCETDEEAEDQWDEYEPVHTIWTARDDLGNVAAELEKTFGEAKSVNLVWKAQNEIDNPEQAAAVVRLTDALEDVDDVSNVFHSFNMTDEALATLEGDE</sequence>
<dbReference type="NCBIfam" id="NF001030">
    <property type="entry name" value="PRK00110.1"/>
    <property type="match status" value="1"/>
</dbReference>
<dbReference type="AlphaFoldDB" id="A0A420WD14"/>
<dbReference type="GO" id="GO:0006355">
    <property type="term" value="P:regulation of DNA-templated transcription"/>
    <property type="evidence" value="ECO:0007669"/>
    <property type="project" value="UniProtKB-UniRule"/>
</dbReference>
<dbReference type="GO" id="GO:0003677">
    <property type="term" value="F:DNA binding"/>
    <property type="evidence" value="ECO:0007669"/>
    <property type="project" value="UniProtKB-UniRule"/>
</dbReference>
<evidence type="ECO:0000259" key="8">
    <source>
        <dbReference type="Pfam" id="PF20772"/>
    </source>
</evidence>
<evidence type="ECO:0000259" key="7">
    <source>
        <dbReference type="Pfam" id="PF01709"/>
    </source>
</evidence>
<dbReference type="InterPro" id="IPR002876">
    <property type="entry name" value="Transcrip_reg_TACO1-like"/>
</dbReference>
<dbReference type="GO" id="GO:0005829">
    <property type="term" value="C:cytosol"/>
    <property type="evidence" value="ECO:0007669"/>
    <property type="project" value="TreeGrafter"/>
</dbReference>
<dbReference type="NCBIfam" id="NF009044">
    <property type="entry name" value="PRK12378.1"/>
    <property type="match status" value="1"/>
</dbReference>
<feature type="domain" description="TACO1/YebC-like second and third" evidence="7">
    <location>
        <begin position="81"/>
        <end position="244"/>
    </location>
</feature>
<dbReference type="EMBL" id="RBII01000002">
    <property type="protein sequence ID" value="RKQ68845.1"/>
    <property type="molecule type" value="Genomic_DNA"/>
</dbReference>
<evidence type="ECO:0000256" key="4">
    <source>
        <dbReference type="ARBA" id="ARBA00023125"/>
    </source>
</evidence>
<dbReference type="Pfam" id="PF20772">
    <property type="entry name" value="TACO1_YebC_N"/>
    <property type="match status" value="1"/>
</dbReference>
<keyword evidence="10" id="KW-1185">Reference proteome</keyword>
<dbReference type="FunFam" id="1.10.10.200:FF:000002">
    <property type="entry name" value="Probable transcriptional regulatory protein CLM62_37755"/>
    <property type="match status" value="1"/>
</dbReference>
<dbReference type="Proteomes" id="UP000282211">
    <property type="component" value="Unassembled WGS sequence"/>
</dbReference>
<dbReference type="NCBIfam" id="TIGR01033">
    <property type="entry name" value="YebC/PmpR family DNA-binding transcriptional regulator"/>
    <property type="match status" value="1"/>
</dbReference>
<name>A0A420WD14_9PROT</name>
<feature type="domain" description="TACO1/YebC-like N-terminal" evidence="8">
    <location>
        <begin position="5"/>
        <end position="75"/>
    </location>
</feature>
<reference evidence="9 10" key="1">
    <citation type="submission" date="2018-10" db="EMBL/GenBank/DDBJ databases">
        <title>Genomic Encyclopedia of Type Strains, Phase IV (KMG-IV): sequencing the most valuable type-strain genomes for metagenomic binning, comparative biology and taxonomic classification.</title>
        <authorList>
            <person name="Goeker M."/>
        </authorList>
    </citation>
    <scope>NUCLEOTIDE SEQUENCE [LARGE SCALE GENOMIC DNA]</scope>
    <source>
        <strain evidence="9 10">DSM 22008</strain>
    </source>
</reference>
<dbReference type="InterPro" id="IPR029072">
    <property type="entry name" value="YebC-like"/>
</dbReference>
<comment type="similarity">
    <text evidence="1 6">Belongs to the TACO1 family.</text>
</comment>
<dbReference type="Pfam" id="PF01709">
    <property type="entry name" value="Transcrip_reg"/>
    <property type="match status" value="1"/>
</dbReference>
<accession>A0A420WD14</accession>
<comment type="subcellular location">
    <subcellularLocation>
        <location evidence="6">Cytoplasm</location>
    </subcellularLocation>
</comment>
<evidence type="ECO:0000256" key="3">
    <source>
        <dbReference type="ARBA" id="ARBA00023015"/>
    </source>
</evidence>
<dbReference type="PANTHER" id="PTHR12532:SF6">
    <property type="entry name" value="TRANSCRIPTIONAL REGULATORY PROTEIN YEBC-RELATED"/>
    <property type="match status" value="1"/>
</dbReference>